<evidence type="ECO:0000256" key="1">
    <source>
        <dbReference type="ARBA" id="ARBA00004496"/>
    </source>
</evidence>
<dbReference type="PROSITE" id="PS00845">
    <property type="entry name" value="CAP_GLY_1"/>
    <property type="match status" value="1"/>
</dbReference>
<proteinExistence type="inferred from homology"/>
<gene>
    <name evidence="9" type="ORF">PTSG_06731</name>
</gene>
<dbReference type="FunFam" id="2.30.30.190:FF:000016">
    <property type="entry name" value="Tubulin-folding cofactor E"/>
    <property type="match status" value="1"/>
</dbReference>
<evidence type="ECO:0000256" key="2">
    <source>
        <dbReference type="ARBA" id="ARBA00006286"/>
    </source>
</evidence>
<evidence type="ECO:0000313" key="10">
    <source>
        <dbReference type="Proteomes" id="UP000007799"/>
    </source>
</evidence>
<comment type="similarity">
    <text evidence="2">Belongs to the TBCE family.</text>
</comment>
<keyword evidence="6" id="KW-0143">Chaperone</keyword>
<evidence type="ECO:0000256" key="6">
    <source>
        <dbReference type="ARBA" id="ARBA00023186"/>
    </source>
</evidence>
<dbReference type="Pfam" id="PF01302">
    <property type="entry name" value="CAP_GLY"/>
    <property type="match status" value="1"/>
</dbReference>
<dbReference type="GeneID" id="16072687"/>
<dbReference type="SUPFAM" id="SSF52047">
    <property type="entry name" value="RNI-like"/>
    <property type="match status" value="1"/>
</dbReference>
<dbReference type="PANTHER" id="PTHR46652:SF3">
    <property type="entry name" value="LEUCINE-RICH REPEAT-CONTAINING PROTEIN 9"/>
    <property type="match status" value="1"/>
</dbReference>
<keyword evidence="10" id="KW-1185">Reference proteome</keyword>
<dbReference type="eggNOG" id="KOG3207">
    <property type="taxonomic scope" value="Eukaryota"/>
</dbReference>
<accession>F2UEM5</accession>
<keyword evidence="3" id="KW-0963">Cytoplasm</keyword>
<dbReference type="EMBL" id="GL832971">
    <property type="protein sequence ID" value="EGD75075.1"/>
    <property type="molecule type" value="Genomic_DNA"/>
</dbReference>
<feature type="domain" description="CAP-Gly" evidence="8">
    <location>
        <begin position="20"/>
        <end position="64"/>
    </location>
</feature>
<dbReference type="Gene3D" id="2.30.30.190">
    <property type="entry name" value="CAP Gly-rich-like domain"/>
    <property type="match status" value="1"/>
</dbReference>
<dbReference type="FunCoup" id="F2UEM5">
    <property type="interactions" value="1215"/>
</dbReference>
<dbReference type="InterPro" id="IPR036859">
    <property type="entry name" value="CAP-Gly_dom_sf"/>
</dbReference>
<sequence>MTVLGRVKVGAERGTVRYVGQVQGAQGTWYGIEWDDPSRGKHDGSHKGVKYFACSHATGGSFVKEKKVNRGVSFLQALETRYGEEEAASHVEVNVRQRIEVELVGEDRVRSRIQRHDELREAQLRDMDINDTVEDTLAERCPNVNILDLSFNLICKWSTVVAICKQLPRLTSLNISGNRLDFDTIDEETAAFHDVTCLYLSHIPGLQWDQVVQICRHMPNLTELHACENGMEHINMDAETVRVFGRLHTLNMYGNALHAWSKVLALGELPALSDLKLNANQLGDCTDFTPLSSLASLSIASNEISSWETVKALGKLTGLTSVRMRHNPVGSGVTEAVYRKLCIHHLPRVRCDIA</sequence>
<dbReference type="InParanoid" id="F2UEM5"/>
<dbReference type="KEGG" id="sre:PTSG_06731"/>
<dbReference type="OrthoDB" id="5273213at2759"/>
<evidence type="ECO:0000256" key="7">
    <source>
        <dbReference type="ARBA" id="ARBA00026055"/>
    </source>
</evidence>
<organism evidence="10">
    <name type="scientific">Salpingoeca rosetta (strain ATCC 50818 / BSB-021)</name>
    <dbReference type="NCBI Taxonomy" id="946362"/>
    <lineage>
        <taxon>Eukaryota</taxon>
        <taxon>Choanoflagellata</taxon>
        <taxon>Craspedida</taxon>
        <taxon>Salpingoecidae</taxon>
        <taxon>Salpingoeca</taxon>
    </lineage>
</organism>
<dbReference type="InterPro" id="IPR032675">
    <property type="entry name" value="LRR_dom_sf"/>
</dbReference>
<name>F2UEM5_SALR5</name>
<dbReference type="OMA" id="SEESHMF"/>
<evidence type="ECO:0000256" key="4">
    <source>
        <dbReference type="ARBA" id="ARBA00022614"/>
    </source>
</evidence>
<evidence type="ECO:0000313" key="9">
    <source>
        <dbReference type="EMBL" id="EGD75075.1"/>
    </source>
</evidence>
<evidence type="ECO:0000259" key="8">
    <source>
        <dbReference type="PROSITE" id="PS50245"/>
    </source>
</evidence>
<dbReference type="PANTHER" id="PTHR46652">
    <property type="entry name" value="LEUCINE-RICH REPEAT AND IQ DOMAIN-CONTAINING PROTEIN 1-RELATED"/>
    <property type="match status" value="1"/>
</dbReference>
<protein>
    <recommendedName>
        <fullName evidence="8">CAP-Gly domain-containing protein</fullName>
    </recommendedName>
</protein>
<dbReference type="Gene3D" id="3.80.10.10">
    <property type="entry name" value="Ribonuclease Inhibitor"/>
    <property type="match status" value="2"/>
</dbReference>
<dbReference type="AlphaFoldDB" id="F2UEM5"/>
<comment type="subcellular location">
    <subcellularLocation>
        <location evidence="1">Cytoplasm</location>
    </subcellularLocation>
</comment>
<dbReference type="RefSeq" id="XP_004992128.1">
    <property type="nucleotide sequence ID" value="XM_004992071.1"/>
</dbReference>
<dbReference type="SUPFAM" id="SSF74924">
    <property type="entry name" value="Cap-Gly domain"/>
    <property type="match status" value="1"/>
</dbReference>
<dbReference type="GO" id="GO:0005737">
    <property type="term" value="C:cytoplasm"/>
    <property type="evidence" value="ECO:0007669"/>
    <property type="project" value="UniProtKB-SubCell"/>
</dbReference>
<dbReference type="SMART" id="SM01052">
    <property type="entry name" value="CAP_GLY"/>
    <property type="match status" value="1"/>
</dbReference>
<dbReference type="Proteomes" id="UP000007799">
    <property type="component" value="Unassembled WGS sequence"/>
</dbReference>
<keyword evidence="5" id="KW-0677">Repeat</keyword>
<dbReference type="InterPro" id="IPR000938">
    <property type="entry name" value="CAP-Gly_domain"/>
</dbReference>
<evidence type="ECO:0000256" key="3">
    <source>
        <dbReference type="ARBA" id="ARBA00022490"/>
    </source>
</evidence>
<keyword evidence="4" id="KW-0433">Leucine-rich repeat</keyword>
<dbReference type="InterPro" id="IPR050836">
    <property type="entry name" value="SDS22/Internalin_LRR"/>
</dbReference>
<dbReference type="PROSITE" id="PS50245">
    <property type="entry name" value="CAP_GLY_2"/>
    <property type="match status" value="1"/>
</dbReference>
<comment type="subunit">
    <text evidence="7">Supercomplex made of cofactors A to E. Cofactors A and D function by capturing and stabilizing tubulin in a quasi-native conformation. Cofactor E binds to the cofactor D-tubulin complex; interaction with cofactor C then causes the release of tubulin polypeptides that are committed to the native state.</text>
</comment>
<reference evidence="9" key="1">
    <citation type="submission" date="2009-08" db="EMBL/GenBank/DDBJ databases">
        <title>Annotation of Salpingoeca rosetta.</title>
        <authorList>
            <consortium name="The Broad Institute Genome Sequencing Platform"/>
            <person name="Russ C."/>
            <person name="Cuomo C."/>
            <person name="Burger G."/>
            <person name="Gray M.W."/>
            <person name="Holland P.W.H."/>
            <person name="King N."/>
            <person name="Lang F.B.F."/>
            <person name="Roger A.J."/>
            <person name="Ruiz-Trillo I."/>
            <person name="Young S.K."/>
            <person name="Zeng Q."/>
            <person name="Gargeya S."/>
            <person name="Alvarado L."/>
            <person name="Berlin A."/>
            <person name="Chapman S.B."/>
            <person name="Chen Z."/>
            <person name="Freedman E."/>
            <person name="Gellesch M."/>
            <person name="Goldberg J."/>
            <person name="Griggs A."/>
            <person name="Gujja S."/>
            <person name="Heilman E."/>
            <person name="Heiman D."/>
            <person name="Howarth C."/>
            <person name="Mehta T."/>
            <person name="Neiman D."/>
            <person name="Pearson M."/>
            <person name="Roberts A."/>
            <person name="Saif S."/>
            <person name="Shea T."/>
            <person name="Shenoy N."/>
            <person name="Sisk P."/>
            <person name="Stolte C."/>
            <person name="Sykes S."/>
            <person name="White J."/>
            <person name="Yandava C."/>
            <person name="Haas B."/>
            <person name="Nusbaum C."/>
            <person name="Birren B."/>
        </authorList>
    </citation>
    <scope>NUCLEOTIDE SEQUENCE [LARGE SCALE GENOMIC DNA]</scope>
    <source>
        <strain evidence="9">ATCC 50818</strain>
    </source>
</reference>
<evidence type="ECO:0000256" key="5">
    <source>
        <dbReference type="ARBA" id="ARBA00022737"/>
    </source>
</evidence>
<dbReference type="STRING" id="946362.F2UEM5"/>